<dbReference type="AlphaFoldDB" id="A0A7U3RYU9"/>
<keyword evidence="3" id="KW-1185">Reference proteome</keyword>
<organism evidence="2 3">
    <name type="scientific">Anabaenopsis elenkinii CCIBt3563</name>
    <dbReference type="NCBI Taxonomy" id="2779889"/>
    <lineage>
        <taxon>Bacteria</taxon>
        <taxon>Bacillati</taxon>
        <taxon>Cyanobacteriota</taxon>
        <taxon>Cyanophyceae</taxon>
        <taxon>Nostocales</taxon>
        <taxon>Nodulariaceae</taxon>
        <taxon>Anabaenopsis</taxon>
    </lineage>
</organism>
<gene>
    <name evidence="2" type="ORF">IM676_10015</name>
</gene>
<feature type="transmembrane region" description="Helical" evidence="1">
    <location>
        <begin position="15"/>
        <end position="37"/>
    </location>
</feature>
<evidence type="ECO:0000313" key="3">
    <source>
        <dbReference type="Proteomes" id="UP000593846"/>
    </source>
</evidence>
<reference evidence="3" key="1">
    <citation type="submission" date="2020-10" db="EMBL/GenBank/DDBJ databases">
        <title>Genome-based taxonomic classification of the species Anabaenopsis elenkinii.</title>
        <authorList>
            <person name="Delbaje E."/>
            <person name="Andreote A.P.D."/>
            <person name="Pellegrinetti T.A."/>
            <person name="Cruz R.B."/>
            <person name="Branco L.H.Z."/>
            <person name="Fiore M.F."/>
        </authorList>
    </citation>
    <scope>NUCLEOTIDE SEQUENCE [LARGE SCALE GENOMIC DNA]</scope>
    <source>
        <strain evidence="3">CCIBt3563</strain>
    </source>
</reference>
<name>A0A7U3RYU9_9CYAN</name>
<evidence type="ECO:0000256" key="1">
    <source>
        <dbReference type="SAM" id="Phobius"/>
    </source>
</evidence>
<keyword evidence="1" id="KW-0812">Transmembrane</keyword>
<proteinExistence type="predicted"/>
<keyword evidence="1" id="KW-1133">Transmembrane helix</keyword>
<dbReference type="KEGG" id="aee:IM676_10015"/>
<keyword evidence="1" id="KW-0472">Membrane</keyword>
<protein>
    <submittedName>
        <fullName evidence="2">Uncharacterized protein</fullName>
    </submittedName>
</protein>
<dbReference type="EMBL" id="CP063311">
    <property type="protein sequence ID" value="QOV21137.1"/>
    <property type="molecule type" value="Genomic_DNA"/>
</dbReference>
<dbReference type="RefSeq" id="WP_200986789.1">
    <property type="nucleotide sequence ID" value="NZ_CP063311.1"/>
</dbReference>
<dbReference type="Proteomes" id="UP000593846">
    <property type="component" value="Chromosome"/>
</dbReference>
<accession>A0A7U3RYU9</accession>
<sequence>MDNWTTERVIKAGRIAIWIAIISFLIPFGRGLVDGFLLESKLINQLEYKRRTDNITILDELTGLALISSVAFAFSAAAEANGRTKESRLGKQELGRKFTSDEIHRATSAYYDNPMLFPWFHTLMIPQWGVRFHLQQGWTGIPREILEKPTNIETREH</sequence>
<evidence type="ECO:0000313" key="2">
    <source>
        <dbReference type="EMBL" id="QOV21137.1"/>
    </source>
</evidence>